<dbReference type="CDD" id="cd10309">
    <property type="entry name" value="GST_C_GluProRS_N"/>
    <property type="match status" value="1"/>
</dbReference>
<dbReference type="Pfam" id="PF00749">
    <property type="entry name" value="tRNA-synt_1c"/>
    <property type="match status" value="2"/>
</dbReference>
<sequence>MTVTLSLSKRSPNVGNLIATEYVKSIVDVKVDWGDSNSITTSSDVVFTTGPSICRYLARLAPQLGLYGGNALERAEVDHWIEFSVGQLCCDSDFGDGVQYLDSVLASANHLIGSGVTLADICVWAAIKGSPAWSGNTFQGSVNVQRWFDHLAAQPQFKGALTQVPGLATKPAEKKEGVDKNRREAPAKEKMKDEGKFVELPGAEKGKVVVRFPPEASGYLHIGHAKAALLNEYYQKSFDGKLIMRFDDTNPAKEKADFEKVILEDVVMLDIKPDMYSHTSDHFATILGMCEKLLRDGRAYVDDTPAEKMKQEREAREESQNRSNCVEKNVKMWEDMKQGTAYGKTCAVRAKIDMQSDNGAMRDPTIYRCKNEEHVRTGLQYKVYPTYDFACPIVDSIEGVTHALRTTEYHDRDDQYYWFINALQIPKVHIWEYARLNMVNTVLSKRKLTWFVDEGIVDGWDDPRMPTVRGVLRRRTSQTSGSQHVVPGPLGDCKDSSGGVEKNVKMWEDMKQGTAYGKTCAVRAKIDMQSDNGAMRDPTIYRCKNEEHVRTGLQYKVYPTYDFACPIVDSIEGVTHALRTTEYHDRDDQYYWFINALQIPKVHVWEYARLNMVNTVLSKRKLTWFVDEGIVDGW</sequence>
<feature type="domain" description="GST C-terminal" evidence="8">
    <location>
        <begin position="20"/>
        <end position="178"/>
    </location>
</feature>
<gene>
    <name evidence="10" type="primary">LOC106819559</name>
</gene>
<dbReference type="PROSITE" id="PS50405">
    <property type="entry name" value="GST_CTER"/>
    <property type="match status" value="1"/>
</dbReference>
<accession>A0ABM1F5E1</accession>
<evidence type="ECO:0000256" key="1">
    <source>
        <dbReference type="ARBA" id="ARBA00022598"/>
    </source>
</evidence>
<keyword evidence="4 6" id="KW-0648">Protein biosynthesis</keyword>
<dbReference type="SUPFAM" id="SSF52374">
    <property type="entry name" value="Nucleotidylyl transferase"/>
    <property type="match status" value="2"/>
</dbReference>
<keyword evidence="3 6" id="KW-0067">ATP-binding</keyword>
<evidence type="ECO:0000256" key="5">
    <source>
        <dbReference type="ARBA" id="ARBA00023146"/>
    </source>
</evidence>
<dbReference type="Gene3D" id="1.10.1160.10">
    <property type="entry name" value="Glutamyl-trna Synthetase, Domain 2"/>
    <property type="match status" value="1"/>
</dbReference>
<feature type="compositionally biased region" description="Basic and acidic residues" evidence="7">
    <location>
        <begin position="171"/>
        <end position="193"/>
    </location>
</feature>
<evidence type="ECO:0000259" key="8">
    <source>
        <dbReference type="PROSITE" id="PS50405"/>
    </source>
</evidence>
<feature type="compositionally biased region" description="Basic and acidic residues" evidence="7">
    <location>
        <begin position="304"/>
        <end position="320"/>
    </location>
</feature>
<dbReference type="InterPro" id="IPR001412">
    <property type="entry name" value="aa-tRNA-synth_I_CS"/>
</dbReference>
<evidence type="ECO:0000313" key="10">
    <source>
        <dbReference type="RefSeq" id="XP_014679662.1"/>
    </source>
</evidence>
<dbReference type="InterPro" id="IPR020058">
    <property type="entry name" value="Glu/Gln-tRNA-synth_Ib_cat-dom"/>
</dbReference>
<dbReference type="Gene3D" id="3.90.800.10">
    <property type="entry name" value="Glutamyl-tRNA Synthetase, Domain 3"/>
    <property type="match status" value="1"/>
</dbReference>
<proteinExistence type="inferred from homology"/>
<feature type="region of interest" description="Disordered" evidence="7">
    <location>
        <begin position="170"/>
        <end position="193"/>
    </location>
</feature>
<evidence type="ECO:0000313" key="9">
    <source>
        <dbReference type="Proteomes" id="UP000695022"/>
    </source>
</evidence>
<dbReference type="PANTHER" id="PTHR43097">
    <property type="entry name" value="GLUTAMINE-TRNA LIGASE"/>
    <property type="match status" value="1"/>
</dbReference>
<evidence type="ECO:0000256" key="6">
    <source>
        <dbReference type="RuleBase" id="RU363037"/>
    </source>
</evidence>
<dbReference type="Gene3D" id="1.20.1050.130">
    <property type="match status" value="1"/>
</dbReference>
<dbReference type="Gene3D" id="3.40.50.620">
    <property type="entry name" value="HUPs"/>
    <property type="match status" value="2"/>
</dbReference>
<dbReference type="SUPFAM" id="SSF47616">
    <property type="entry name" value="GST C-terminal domain-like"/>
    <property type="match status" value="1"/>
</dbReference>
<dbReference type="InterPro" id="IPR020061">
    <property type="entry name" value="Glu_tRNA_lig_a-bdl"/>
</dbReference>
<comment type="similarity">
    <text evidence="6">Belongs to the class-I aminoacyl-tRNA synthetase family.</text>
</comment>
<organism evidence="9 10">
    <name type="scientific">Priapulus caudatus</name>
    <name type="common">Priapulid worm</name>
    <dbReference type="NCBI Taxonomy" id="37621"/>
    <lineage>
        <taxon>Eukaryota</taxon>
        <taxon>Metazoa</taxon>
        <taxon>Ecdysozoa</taxon>
        <taxon>Scalidophora</taxon>
        <taxon>Priapulida</taxon>
        <taxon>Priapulimorpha</taxon>
        <taxon>Priapulimorphida</taxon>
        <taxon>Priapulidae</taxon>
        <taxon>Priapulus</taxon>
    </lineage>
</organism>
<dbReference type="InterPro" id="IPR000924">
    <property type="entry name" value="Glu/Gln-tRNA-synth"/>
</dbReference>
<keyword evidence="9" id="KW-1185">Reference proteome</keyword>
<dbReference type="InterPro" id="IPR010987">
    <property type="entry name" value="Glutathione-S-Trfase_C-like"/>
</dbReference>
<evidence type="ECO:0000256" key="4">
    <source>
        <dbReference type="ARBA" id="ARBA00022917"/>
    </source>
</evidence>
<dbReference type="InterPro" id="IPR050132">
    <property type="entry name" value="Gln/Glu-tRNA_Ligase"/>
</dbReference>
<keyword evidence="2 6" id="KW-0547">Nucleotide-binding</keyword>
<evidence type="ECO:0000256" key="2">
    <source>
        <dbReference type="ARBA" id="ARBA00022741"/>
    </source>
</evidence>
<protein>
    <submittedName>
        <fullName evidence="10">Bifunctional glutamate/proline--tRNA ligase-like</fullName>
    </submittedName>
</protein>
<feature type="region of interest" description="Disordered" evidence="7">
    <location>
        <begin position="473"/>
        <end position="493"/>
    </location>
</feature>
<dbReference type="PANTHER" id="PTHR43097:SF5">
    <property type="entry name" value="GLUTAMATE--TRNA LIGASE"/>
    <property type="match status" value="1"/>
</dbReference>
<dbReference type="Proteomes" id="UP000695022">
    <property type="component" value="Unplaced"/>
</dbReference>
<name>A0ABM1F5E1_PRICU</name>
<dbReference type="GeneID" id="106819559"/>
<keyword evidence="5 6" id="KW-0030">Aminoacyl-tRNA synthetase</keyword>
<dbReference type="InterPro" id="IPR014729">
    <property type="entry name" value="Rossmann-like_a/b/a_fold"/>
</dbReference>
<keyword evidence="1 6" id="KW-0436">Ligase</keyword>
<dbReference type="InterPro" id="IPR036282">
    <property type="entry name" value="Glutathione-S-Trfase_C_sf"/>
</dbReference>
<dbReference type="PRINTS" id="PR00987">
    <property type="entry name" value="TRNASYNTHGLU"/>
</dbReference>
<evidence type="ECO:0000256" key="3">
    <source>
        <dbReference type="ARBA" id="ARBA00022840"/>
    </source>
</evidence>
<dbReference type="RefSeq" id="XP_014679662.1">
    <property type="nucleotide sequence ID" value="XM_014824176.1"/>
</dbReference>
<dbReference type="PROSITE" id="PS00178">
    <property type="entry name" value="AA_TRNA_LIGASE_I"/>
    <property type="match status" value="1"/>
</dbReference>
<reference evidence="10" key="1">
    <citation type="submission" date="2025-08" db="UniProtKB">
        <authorList>
            <consortium name="RefSeq"/>
        </authorList>
    </citation>
    <scope>IDENTIFICATION</scope>
</reference>
<evidence type="ECO:0000256" key="7">
    <source>
        <dbReference type="SAM" id="MobiDB-lite"/>
    </source>
</evidence>
<feature type="region of interest" description="Disordered" evidence="7">
    <location>
        <begin position="304"/>
        <end position="323"/>
    </location>
</feature>